<dbReference type="Pfam" id="PF13349">
    <property type="entry name" value="DUF4097"/>
    <property type="match status" value="1"/>
</dbReference>
<reference evidence="2 3" key="1">
    <citation type="submission" date="2016-10" db="EMBL/GenBank/DDBJ databases">
        <title>Genome sequence of Streptomyces gilvigriseus MUSC 26.</title>
        <authorList>
            <person name="Lee L.-H."/>
            <person name="Ser H.-L."/>
        </authorList>
    </citation>
    <scope>NUCLEOTIDE SEQUENCE [LARGE SCALE GENOMIC DNA]</scope>
    <source>
        <strain evidence="2 3">MUSC 26</strain>
    </source>
</reference>
<keyword evidence="3" id="KW-1185">Reference proteome</keyword>
<evidence type="ECO:0000313" key="2">
    <source>
        <dbReference type="EMBL" id="OIV35506.1"/>
    </source>
</evidence>
<name>A0A1J7C782_9ACTN</name>
<gene>
    <name evidence="2" type="ORF">BIV57_21150</name>
</gene>
<evidence type="ECO:0000313" key="3">
    <source>
        <dbReference type="Proteomes" id="UP000243342"/>
    </source>
</evidence>
<evidence type="ECO:0000259" key="1">
    <source>
        <dbReference type="Pfam" id="PF13349"/>
    </source>
</evidence>
<dbReference type="RefSeq" id="WP_071658526.1">
    <property type="nucleotide sequence ID" value="NZ_MLCF01000146.1"/>
</dbReference>
<organism evidence="2 3">
    <name type="scientific">Mangrovactinospora gilvigrisea</name>
    <dbReference type="NCBI Taxonomy" id="1428644"/>
    <lineage>
        <taxon>Bacteria</taxon>
        <taxon>Bacillati</taxon>
        <taxon>Actinomycetota</taxon>
        <taxon>Actinomycetes</taxon>
        <taxon>Kitasatosporales</taxon>
        <taxon>Streptomycetaceae</taxon>
        <taxon>Mangrovactinospora</taxon>
    </lineage>
</organism>
<dbReference type="PROSITE" id="PS51257">
    <property type="entry name" value="PROKAR_LIPOPROTEIN"/>
    <property type="match status" value="1"/>
</dbReference>
<protein>
    <recommendedName>
        <fullName evidence="1">DUF4097 domain-containing protein</fullName>
    </recommendedName>
</protein>
<dbReference type="EMBL" id="MLCF01000146">
    <property type="protein sequence ID" value="OIV35506.1"/>
    <property type="molecule type" value="Genomic_DNA"/>
</dbReference>
<feature type="domain" description="DUF4097" evidence="1">
    <location>
        <begin position="44"/>
        <end position="228"/>
    </location>
</feature>
<sequence>MRQKLRAVIGLAALGVAAGGLVACDPLPVKQSFRDSSTFGAKVGSVRLANGAGDVTLTGTAAAGSAISVHRTVRYDRGGDKPSGATARVEGGVLVLDGCGAGTRDCSVDYTVAVPAGTPVNGAVTSGDVRLSGVGAVSLAATSGDVTLDGVTGATRVEATSGDVRVTAAAAHDLRVATTSGDVRVRVPSTPYRLAVTTGSGDRRIAVPNASASPHHLAVKTTSGDITVQH</sequence>
<comment type="caution">
    <text evidence="2">The sequence shown here is derived from an EMBL/GenBank/DDBJ whole genome shotgun (WGS) entry which is preliminary data.</text>
</comment>
<dbReference type="Proteomes" id="UP000243342">
    <property type="component" value="Unassembled WGS sequence"/>
</dbReference>
<dbReference type="STRING" id="1428644.BIV57_21150"/>
<accession>A0A1J7C782</accession>
<dbReference type="InterPro" id="IPR025164">
    <property type="entry name" value="Toastrack_DUF4097"/>
</dbReference>
<dbReference type="AlphaFoldDB" id="A0A1J7C782"/>
<proteinExistence type="predicted"/>